<evidence type="ECO:0000313" key="1">
    <source>
        <dbReference type="EMBL" id="POI19521.1"/>
    </source>
</evidence>
<name>A0A2P4S5X4_BAMTH</name>
<dbReference type="Proteomes" id="UP000237246">
    <property type="component" value="Unassembled WGS sequence"/>
</dbReference>
<dbReference type="AlphaFoldDB" id="A0A2P4S5X4"/>
<evidence type="ECO:0000313" key="2">
    <source>
        <dbReference type="Proteomes" id="UP000237246"/>
    </source>
</evidence>
<reference evidence="1 2" key="1">
    <citation type="submission" date="2018-01" db="EMBL/GenBank/DDBJ databases">
        <title>Comparison of the Chinese Bamboo Partridge and Red Junglefowl genome sequences highlights the importance of demography in genome evolution.</title>
        <authorList>
            <person name="Tiley G.P."/>
            <person name="Kimball R.T."/>
            <person name="Braun E.L."/>
            <person name="Burleigh J.G."/>
        </authorList>
    </citation>
    <scope>NUCLEOTIDE SEQUENCE [LARGE SCALE GENOMIC DNA]</scope>
    <source>
        <strain evidence="1">RTK389</strain>
        <tissue evidence="1">Blood</tissue>
    </source>
</reference>
<dbReference type="OrthoDB" id="9394493at2759"/>
<sequence length="114" mass="11425">MQEGLAAEHGGELLRDALEELLDGRAVADEGGGHLEAAGRDVAHGHLDVVGDPLYEVGAVLALDGQHLLVHLLHGHAAAEDGGHGEVAAVAGVAGGHHVLGIEHLLGELGDGQG</sequence>
<organism evidence="1 2">
    <name type="scientific">Bambusicola thoracicus</name>
    <name type="common">Chinese bamboo-partridge</name>
    <name type="synonym">Perdix thoracica</name>
    <dbReference type="NCBI Taxonomy" id="9083"/>
    <lineage>
        <taxon>Eukaryota</taxon>
        <taxon>Metazoa</taxon>
        <taxon>Chordata</taxon>
        <taxon>Craniata</taxon>
        <taxon>Vertebrata</taxon>
        <taxon>Euteleostomi</taxon>
        <taxon>Archelosauria</taxon>
        <taxon>Archosauria</taxon>
        <taxon>Dinosauria</taxon>
        <taxon>Saurischia</taxon>
        <taxon>Theropoda</taxon>
        <taxon>Coelurosauria</taxon>
        <taxon>Aves</taxon>
        <taxon>Neognathae</taxon>
        <taxon>Galloanserae</taxon>
        <taxon>Galliformes</taxon>
        <taxon>Phasianidae</taxon>
        <taxon>Perdicinae</taxon>
        <taxon>Bambusicola</taxon>
    </lineage>
</organism>
<dbReference type="EMBL" id="PPHD01099865">
    <property type="protein sequence ID" value="POI19521.1"/>
    <property type="molecule type" value="Genomic_DNA"/>
</dbReference>
<feature type="non-terminal residue" evidence="1">
    <location>
        <position position="114"/>
    </location>
</feature>
<comment type="caution">
    <text evidence="1">The sequence shown here is derived from an EMBL/GenBank/DDBJ whole genome shotgun (WGS) entry which is preliminary data.</text>
</comment>
<accession>A0A2P4S5X4</accession>
<keyword evidence="2" id="KW-1185">Reference proteome</keyword>
<protein>
    <submittedName>
        <fullName evidence="1">Uncharacterized protein</fullName>
    </submittedName>
</protein>
<gene>
    <name evidence="1" type="ORF">CIB84_016734</name>
</gene>
<proteinExistence type="predicted"/>